<reference evidence="2 3" key="1">
    <citation type="submission" date="2019-03" db="EMBL/GenBank/DDBJ databases">
        <title>First draft genome of Liparis tanakae, snailfish: a comprehensive survey of snailfish specific genes.</title>
        <authorList>
            <person name="Kim W."/>
            <person name="Song I."/>
            <person name="Jeong J.-H."/>
            <person name="Kim D."/>
            <person name="Kim S."/>
            <person name="Ryu S."/>
            <person name="Song J.Y."/>
            <person name="Lee S.K."/>
        </authorList>
    </citation>
    <scope>NUCLEOTIDE SEQUENCE [LARGE SCALE GENOMIC DNA]</scope>
    <source>
        <tissue evidence="2">Muscle</tissue>
    </source>
</reference>
<evidence type="ECO:0000313" key="3">
    <source>
        <dbReference type="Proteomes" id="UP000314294"/>
    </source>
</evidence>
<accession>A0A4Z2F1N5</accession>
<gene>
    <name evidence="2" type="ORF">EYF80_054788</name>
</gene>
<dbReference type="EMBL" id="SRLO01001841">
    <property type="protein sequence ID" value="TNN35049.1"/>
    <property type="molecule type" value="Genomic_DNA"/>
</dbReference>
<dbReference type="AlphaFoldDB" id="A0A4Z2F1N5"/>
<feature type="region of interest" description="Disordered" evidence="1">
    <location>
        <begin position="52"/>
        <end position="87"/>
    </location>
</feature>
<proteinExistence type="predicted"/>
<organism evidence="2 3">
    <name type="scientific">Liparis tanakae</name>
    <name type="common">Tanaka's snailfish</name>
    <dbReference type="NCBI Taxonomy" id="230148"/>
    <lineage>
        <taxon>Eukaryota</taxon>
        <taxon>Metazoa</taxon>
        <taxon>Chordata</taxon>
        <taxon>Craniata</taxon>
        <taxon>Vertebrata</taxon>
        <taxon>Euteleostomi</taxon>
        <taxon>Actinopterygii</taxon>
        <taxon>Neopterygii</taxon>
        <taxon>Teleostei</taxon>
        <taxon>Neoteleostei</taxon>
        <taxon>Acanthomorphata</taxon>
        <taxon>Eupercaria</taxon>
        <taxon>Perciformes</taxon>
        <taxon>Cottioidei</taxon>
        <taxon>Cottales</taxon>
        <taxon>Liparidae</taxon>
        <taxon>Liparis</taxon>
    </lineage>
</organism>
<sequence length="87" mass="9593">MCVQSCLSGVKRSSYSGRQLEVSPPLCSHNTSRFREGLIKEPQLHARKVIPRESGIGDRAAPRAPVQSPGSEPRFRATGSRVSRFSR</sequence>
<evidence type="ECO:0000256" key="1">
    <source>
        <dbReference type="SAM" id="MobiDB-lite"/>
    </source>
</evidence>
<protein>
    <submittedName>
        <fullName evidence="2">Uncharacterized protein</fullName>
    </submittedName>
</protein>
<dbReference type="Proteomes" id="UP000314294">
    <property type="component" value="Unassembled WGS sequence"/>
</dbReference>
<name>A0A4Z2F1N5_9TELE</name>
<evidence type="ECO:0000313" key="2">
    <source>
        <dbReference type="EMBL" id="TNN35049.1"/>
    </source>
</evidence>
<keyword evidence="3" id="KW-1185">Reference proteome</keyword>
<comment type="caution">
    <text evidence="2">The sequence shown here is derived from an EMBL/GenBank/DDBJ whole genome shotgun (WGS) entry which is preliminary data.</text>
</comment>